<reference evidence="5" key="1">
    <citation type="submission" date="2020-05" db="EMBL/GenBank/DDBJ databases">
        <authorList>
            <person name="Chiriac C."/>
            <person name="Salcher M."/>
            <person name="Ghai R."/>
            <person name="Kavagutti S V."/>
        </authorList>
    </citation>
    <scope>NUCLEOTIDE SEQUENCE</scope>
</reference>
<dbReference type="PROSITE" id="PS50995">
    <property type="entry name" value="HTH_MARR_2"/>
    <property type="match status" value="1"/>
</dbReference>
<dbReference type="SUPFAM" id="SSF46785">
    <property type="entry name" value="Winged helix' DNA-binding domain"/>
    <property type="match status" value="1"/>
</dbReference>
<dbReference type="InterPro" id="IPR023187">
    <property type="entry name" value="Tscrpt_reg_MarR-type_CS"/>
</dbReference>
<dbReference type="PROSITE" id="PS01117">
    <property type="entry name" value="HTH_MARR_1"/>
    <property type="match status" value="1"/>
</dbReference>
<evidence type="ECO:0000256" key="3">
    <source>
        <dbReference type="ARBA" id="ARBA00023163"/>
    </source>
</evidence>
<organism evidence="5">
    <name type="scientific">freshwater metagenome</name>
    <dbReference type="NCBI Taxonomy" id="449393"/>
    <lineage>
        <taxon>unclassified sequences</taxon>
        <taxon>metagenomes</taxon>
        <taxon>ecological metagenomes</taxon>
    </lineage>
</organism>
<accession>A0A6J6DXY6</accession>
<feature type="domain" description="HTH marR-type" evidence="4">
    <location>
        <begin position="19"/>
        <end position="157"/>
    </location>
</feature>
<keyword evidence="3" id="KW-0804">Transcription</keyword>
<sequence>MDEVDHIVAAWQRERPDLDLTALQVLSRVSRLAHHLDVGRKTAFAKSNLESWEFDVLASLRRAGKPYALLPRELIKENLVTSGTMTNRIDRLEKRGLVSRRPDPADGRSIIVSLTQAGKELVDEAFAELLNLEAELLADLSGTEQSQLANLLKELTKQFNN</sequence>
<dbReference type="PRINTS" id="PR00598">
    <property type="entry name" value="HTHMARR"/>
</dbReference>
<dbReference type="PANTHER" id="PTHR42756:SF1">
    <property type="entry name" value="TRANSCRIPTIONAL REPRESSOR OF EMRAB OPERON"/>
    <property type="match status" value="1"/>
</dbReference>
<dbReference type="InterPro" id="IPR000835">
    <property type="entry name" value="HTH_MarR-typ"/>
</dbReference>
<protein>
    <submittedName>
        <fullName evidence="5">Unannotated protein</fullName>
    </submittedName>
</protein>
<keyword evidence="2" id="KW-0238">DNA-binding</keyword>
<dbReference type="SMART" id="SM00347">
    <property type="entry name" value="HTH_MARR"/>
    <property type="match status" value="1"/>
</dbReference>
<dbReference type="AlphaFoldDB" id="A0A6J6DXY6"/>
<dbReference type="Pfam" id="PF12802">
    <property type="entry name" value="MarR_2"/>
    <property type="match status" value="1"/>
</dbReference>
<gene>
    <name evidence="5" type="ORF">UFOPK1726_00166</name>
</gene>
<dbReference type="InterPro" id="IPR036390">
    <property type="entry name" value="WH_DNA-bd_sf"/>
</dbReference>
<dbReference type="Gene3D" id="1.10.10.10">
    <property type="entry name" value="Winged helix-like DNA-binding domain superfamily/Winged helix DNA-binding domain"/>
    <property type="match status" value="1"/>
</dbReference>
<proteinExistence type="predicted"/>
<dbReference type="GO" id="GO:0003700">
    <property type="term" value="F:DNA-binding transcription factor activity"/>
    <property type="evidence" value="ECO:0007669"/>
    <property type="project" value="InterPro"/>
</dbReference>
<evidence type="ECO:0000256" key="1">
    <source>
        <dbReference type="ARBA" id="ARBA00023015"/>
    </source>
</evidence>
<dbReference type="GO" id="GO:0003677">
    <property type="term" value="F:DNA binding"/>
    <property type="evidence" value="ECO:0007669"/>
    <property type="project" value="UniProtKB-KW"/>
</dbReference>
<dbReference type="PANTHER" id="PTHR42756">
    <property type="entry name" value="TRANSCRIPTIONAL REGULATOR, MARR"/>
    <property type="match status" value="1"/>
</dbReference>
<evidence type="ECO:0000259" key="4">
    <source>
        <dbReference type="PROSITE" id="PS50995"/>
    </source>
</evidence>
<evidence type="ECO:0000256" key="2">
    <source>
        <dbReference type="ARBA" id="ARBA00023125"/>
    </source>
</evidence>
<name>A0A6J6DXY6_9ZZZZ</name>
<evidence type="ECO:0000313" key="5">
    <source>
        <dbReference type="EMBL" id="CAB4569011.1"/>
    </source>
</evidence>
<keyword evidence="1" id="KW-0805">Transcription regulation</keyword>
<dbReference type="InterPro" id="IPR036388">
    <property type="entry name" value="WH-like_DNA-bd_sf"/>
</dbReference>
<dbReference type="EMBL" id="CAEZTT010000008">
    <property type="protein sequence ID" value="CAB4569011.1"/>
    <property type="molecule type" value="Genomic_DNA"/>
</dbReference>